<evidence type="ECO:0000256" key="2">
    <source>
        <dbReference type="ARBA" id="ARBA00009477"/>
    </source>
</evidence>
<sequence length="435" mass="45742">MPPNTILNRSVINLSLFAPFLAQEPAMRSIPHALPPLLAALAAASLLAACGKPPGGPPPAEGTPVVGVMTVQPQRVTLDTELPGRTVPFLVADVRPQVNGIIKARRFREGSDVKAGEALYQIDPATYRAAYDSNVAALAKAQANLKSTRLKAERYKELVSIQAVSRQDYDDAAAALAQGEADVAAARANVETSRINLAYARVDAPISGRIGRSSVTPGALVTANQTTSLATVQQLDPIYVDVTQPSAALLRLRQAMARGDLQKSGANAAAVQLLLEDGSTYPLAGKLEFSDVTVDQNTGSVTLRAVFPNPNAILLPGMYVRAVLQEGVKDEALLVPQQAVARDSTGKPFAYVVGGDRKLQRRALETERTVGDQWLVRSGLRVGDQLVVEGLPRAVPGAEVKTTPWTGKTATSSPAAPTPPAVQTAVKPPATIAAN</sequence>
<feature type="domain" description="Multidrug resistance protein MdtA-like alpha-helical hairpin" evidence="11">
    <location>
        <begin position="132"/>
        <end position="200"/>
    </location>
</feature>
<dbReference type="InterPro" id="IPR058625">
    <property type="entry name" value="MdtA-like_BSH"/>
</dbReference>
<dbReference type="GO" id="GO:0005886">
    <property type="term" value="C:plasma membrane"/>
    <property type="evidence" value="ECO:0007669"/>
    <property type="project" value="UniProtKB-SubCell"/>
</dbReference>
<dbReference type="Pfam" id="PF25876">
    <property type="entry name" value="HH_MFP_RND"/>
    <property type="match status" value="1"/>
</dbReference>
<keyword evidence="7" id="KW-0472">Membrane</keyword>
<evidence type="ECO:0000256" key="7">
    <source>
        <dbReference type="ARBA" id="ARBA00023136"/>
    </source>
</evidence>
<dbReference type="GO" id="GO:0022857">
    <property type="term" value="F:transmembrane transporter activity"/>
    <property type="evidence" value="ECO:0007669"/>
    <property type="project" value="InterPro"/>
</dbReference>
<dbReference type="InterPro" id="IPR058624">
    <property type="entry name" value="MdtA-like_HH"/>
</dbReference>
<dbReference type="GO" id="GO:0046677">
    <property type="term" value="P:response to antibiotic"/>
    <property type="evidence" value="ECO:0007669"/>
    <property type="project" value="TreeGrafter"/>
</dbReference>
<keyword evidence="4" id="KW-1003">Cell membrane</keyword>
<comment type="similarity">
    <text evidence="2">Belongs to the membrane fusion protein (MFP) (TC 8.A.1) family.</text>
</comment>
<name>F6GAI4_RALS8</name>
<dbReference type="GO" id="GO:0140330">
    <property type="term" value="P:xenobiotic detoxification by transmembrane export across the cell outer membrane"/>
    <property type="evidence" value="ECO:0007669"/>
    <property type="project" value="UniProtKB-ARBA"/>
</dbReference>
<evidence type="ECO:0000256" key="5">
    <source>
        <dbReference type="ARBA" id="ARBA00022519"/>
    </source>
</evidence>
<dbReference type="EMBL" id="CP002820">
    <property type="protein sequence ID" value="AEG71772.1"/>
    <property type="molecule type" value="Genomic_DNA"/>
</dbReference>
<dbReference type="AlphaFoldDB" id="F6GAI4"/>
<evidence type="ECO:0000256" key="8">
    <source>
        <dbReference type="ARBA" id="ARBA00023139"/>
    </source>
</evidence>
<dbReference type="Proteomes" id="UP000007953">
    <property type="component" value="Plasmid megaplasmid"/>
</dbReference>
<feature type="compositionally biased region" description="Low complexity" evidence="10">
    <location>
        <begin position="406"/>
        <end position="435"/>
    </location>
</feature>
<dbReference type="PANTHER" id="PTHR30158">
    <property type="entry name" value="ACRA/E-RELATED COMPONENT OF DRUG EFFLUX TRANSPORTER"/>
    <property type="match status" value="1"/>
</dbReference>
<feature type="domain" description="Multidrug resistance protein MdtA-like beta-barrel" evidence="13">
    <location>
        <begin position="237"/>
        <end position="327"/>
    </location>
</feature>
<evidence type="ECO:0000259" key="11">
    <source>
        <dbReference type="Pfam" id="PF25876"/>
    </source>
</evidence>
<dbReference type="InterPro" id="IPR058626">
    <property type="entry name" value="MdtA-like_b-barrel"/>
</dbReference>
<keyword evidence="3" id="KW-0813">Transport</keyword>
<evidence type="ECO:0000313" key="15">
    <source>
        <dbReference type="EMBL" id="AEG71772.1"/>
    </source>
</evidence>
<dbReference type="Gene3D" id="2.40.420.20">
    <property type="match status" value="1"/>
</dbReference>
<dbReference type="Gene3D" id="2.40.30.170">
    <property type="match status" value="1"/>
</dbReference>
<evidence type="ECO:0000256" key="1">
    <source>
        <dbReference type="ARBA" id="ARBA00004519"/>
    </source>
</evidence>
<keyword evidence="6" id="KW-0732">Signal</keyword>
<evidence type="ECO:0000256" key="6">
    <source>
        <dbReference type="ARBA" id="ARBA00022729"/>
    </source>
</evidence>
<gene>
    <name evidence="15" type="primary">acrA</name>
    <name evidence="15" type="ordered locus">RSPO_m01136</name>
</gene>
<keyword evidence="9 15" id="KW-0449">Lipoprotein</keyword>
<dbReference type="FunFam" id="2.40.30.170:FF:000001">
    <property type="entry name" value="Multidrug resistance efflux transporter MdtE"/>
    <property type="match status" value="1"/>
</dbReference>
<dbReference type="KEGG" id="rsn:RSPO_m01136"/>
<dbReference type="SUPFAM" id="SSF111369">
    <property type="entry name" value="HlyD-like secretion proteins"/>
    <property type="match status" value="1"/>
</dbReference>
<dbReference type="Gene3D" id="1.10.287.470">
    <property type="entry name" value="Helix hairpin bin"/>
    <property type="match status" value="1"/>
</dbReference>
<dbReference type="Pfam" id="PF25944">
    <property type="entry name" value="Beta-barrel_RND"/>
    <property type="match status" value="1"/>
</dbReference>
<dbReference type="InterPro" id="IPR058627">
    <property type="entry name" value="MdtA-like_C"/>
</dbReference>
<protein>
    <submittedName>
        <fullName evidence="15">Acriflavin resistance lipoprotein a</fullName>
    </submittedName>
</protein>
<feature type="domain" description="Multidrug resistance protein MdtA-like barrel-sandwich hybrid" evidence="12">
    <location>
        <begin position="91"/>
        <end position="233"/>
    </location>
</feature>
<feature type="domain" description="Multidrug resistance protein MdtA-like C-terminal permuted SH3" evidence="14">
    <location>
        <begin position="332"/>
        <end position="392"/>
    </location>
</feature>
<dbReference type="PATRIC" id="fig|1031711.3.peg.4333"/>
<evidence type="ECO:0000256" key="9">
    <source>
        <dbReference type="ARBA" id="ARBA00023288"/>
    </source>
</evidence>
<proteinExistence type="inferred from homology"/>
<dbReference type="Gene3D" id="2.40.50.100">
    <property type="match status" value="1"/>
</dbReference>
<dbReference type="HOGENOM" id="CLU_018816_2_1_4"/>
<evidence type="ECO:0000259" key="14">
    <source>
        <dbReference type="Pfam" id="PF25967"/>
    </source>
</evidence>
<keyword evidence="5" id="KW-0997">Cell inner membrane</keyword>
<evidence type="ECO:0000313" key="16">
    <source>
        <dbReference type="Proteomes" id="UP000007953"/>
    </source>
</evidence>
<dbReference type="InterPro" id="IPR006143">
    <property type="entry name" value="RND_pump_MFP"/>
</dbReference>
<dbReference type="FunFam" id="2.40.420.20:FF:000001">
    <property type="entry name" value="Efflux RND transporter periplasmic adaptor subunit"/>
    <property type="match status" value="1"/>
</dbReference>
<evidence type="ECO:0000259" key="12">
    <source>
        <dbReference type="Pfam" id="PF25917"/>
    </source>
</evidence>
<accession>F6GAI4</accession>
<evidence type="ECO:0000256" key="3">
    <source>
        <dbReference type="ARBA" id="ARBA00022448"/>
    </source>
</evidence>
<reference evidence="15 16" key="1">
    <citation type="journal article" date="2011" name="J. Bacteriol.">
        <title>Complete genome sequence of the plant pathogen Ralstonia solanacearum strain Po82.</title>
        <authorList>
            <person name="Xu J."/>
            <person name="Zheng H.J."/>
            <person name="Liu L."/>
            <person name="Pan Z.C."/>
            <person name="Prior P."/>
            <person name="Tang B."/>
            <person name="Xu J.S."/>
            <person name="Zhang H."/>
            <person name="Tian Q."/>
            <person name="Zhang L.Q."/>
            <person name="Feng J."/>
        </authorList>
    </citation>
    <scope>NUCLEOTIDE SEQUENCE [LARGE SCALE GENOMIC DNA]</scope>
    <source>
        <strain evidence="16">Po82</strain>
    </source>
</reference>
<dbReference type="FunFam" id="1.10.287.470:FF:000002">
    <property type="entry name" value="Efflux RND transporter periplasmic adaptor subunit"/>
    <property type="match status" value="1"/>
</dbReference>
<geneLocation type="plasmid" evidence="16"/>
<feature type="region of interest" description="Disordered" evidence="10">
    <location>
        <begin position="398"/>
        <end position="435"/>
    </location>
</feature>
<dbReference type="Pfam" id="PF25917">
    <property type="entry name" value="BSH_RND"/>
    <property type="match status" value="1"/>
</dbReference>
<organism evidence="15 16">
    <name type="scientific">Ralstonia solanacearum (strain Po82)</name>
    <dbReference type="NCBI Taxonomy" id="1031711"/>
    <lineage>
        <taxon>Bacteria</taxon>
        <taxon>Pseudomonadati</taxon>
        <taxon>Pseudomonadota</taxon>
        <taxon>Betaproteobacteria</taxon>
        <taxon>Burkholderiales</taxon>
        <taxon>Burkholderiaceae</taxon>
        <taxon>Ralstonia</taxon>
        <taxon>Ralstonia solanacearum species complex</taxon>
    </lineage>
</organism>
<dbReference type="Pfam" id="PF25967">
    <property type="entry name" value="RND-MFP_C"/>
    <property type="match status" value="1"/>
</dbReference>
<comment type="subcellular location">
    <subcellularLocation>
        <location evidence="1">Cell inner membrane</location>
        <topology evidence="1">Lipid-anchor</topology>
    </subcellularLocation>
</comment>
<dbReference type="NCBIfam" id="TIGR01730">
    <property type="entry name" value="RND_mfp"/>
    <property type="match status" value="1"/>
</dbReference>
<evidence type="ECO:0000256" key="10">
    <source>
        <dbReference type="SAM" id="MobiDB-lite"/>
    </source>
</evidence>
<keyword evidence="8" id="KW-0564">Palmitate</keyword>
<keyword evidence="15" id="KW-0614">Plasmid</keyword>
<evidence type="ECO:0000259" key="13">
    <source>
        <dbReference type="Pfam" id="PF25944"/>
    </source>
</evidence>
<evidence type="ECO:0000256" key="4">
    <source>
        <dbReference type="ARBA" id="ARBA00022475"/>
    </source>
</evidence>
<dbReference type="PANTHER" id="PTHR30158:SF3">
    <property type="entry name" value="MULTIDRUG EFFLUX PUMP SUBUNIT ACRA-RELATED"/>
    <property type="match status" value="1"/>
</dbReference>